<evidence type="ECO:0000256" key="5">
    <source>
        <dbReference type="ARBA" id="ARBA00022927"/>
    </source>
</evidence>
<dbReference type="GO" id="GO:0006891">
    <property type="term" value="P:intra-Golgi vesicle-mediated transport"/>
    <property type="evidence" value="ECO:0007669"/>
    <property type="project" value="TreeGrafter"/>
</dbReference>
<evidence type="ECO:0000256" key="7">
    <source>
        <dbReference type="ARBA" id="ARBA00023136"/>
    </source>
</evidence>
<evidence type="ECO:0000256" key="3">
    <source>
        <dbReference type="ARBA" id="ARBA00020977"/>
    </source>
</evidence>
<dbReference type="InterPro" id="IPR009316">
    <property type="entry name" value="COG2"/>
</dbReference>
<dbReference type="GO" id="GO:0015031">
    <property type="term" value="P:protein transport"/>
    <property type="evidence" value="ECO:0007669"/>
    <property type="project" value="UniProtKB-KW"/>
</dbReference>
<keyword evidence="13" id="KW-1185">Reference proteome</keyword>
<comment type="similarity">
    <text evidence="2">Belongs to the COG2 family.</text>
</comment>
<dbReference type="Proteomes" id="UP000011715">
    <property type="component" value="Unassembled WGS sequence"/>
</dbReference>
<dbReference type="AlphaFoldDB" id="A0A0C4DSP4"/>
<reference evidence="13" key="1">
    <citation type="submission" date="2010-05" db="EMBL/GenBank/DDBJ databases">
        <title>The genome sequence of Magnaporthe poae strain ATCC 64411.</title>
        <authorList>
            <person name="Ma L.-J."/>
            <person name="Dead R."/>
            <person name="Young S."/>
            <person name="Zeng Q."/>
            <person name="Koehrsen M."/>
            <person name="Alvarado L."/>
            <person name="Berlin A."/>
            <person name="Chapman S.B."/>
            <person name="Chen Z."/>
            <person name="Freedman E."/>
            <person name="Gellesch M."/>
            <person name="Goldberg J."/>
            <person name="Griggs A."/>
            <person name="Gujja S."/>
            <person name="Heilman E.R."/>
            <person name="Heiman D."/>
            <person name="Hepburn T."/>
            <person name="Howarth C."/>
            <person name="Jen D."/>
            <person name="Larson L."/>
            <person name="Mehta T."/>
            <person name="Neiman D."/>
            <person name="Pearson M."/>
            <person name="Roberts A."/>
            <person name="Saif S."/>
            <person name="Shea T."/>
            <person name="Shenoy N."/>
            <person name="Sisk P."/>
            <person name="Stolte C."/>
            <person name="Sykes S."/>
            <person name="Walk T."/>
            <person name="White J."/>
            <person name="Yandava C."/>
            <person name="Haas B."/>
            <person name="Nusbaum C."/>
            <person name="Birren B."/>
        </authorList>
    </citation>
    <scope>NUCLEOTIDE SEQUENCE [LARGE SCALE GENOMIC DNA]</scope>
    <source>
        <strain evidence="13">ATCC 64411 / 73-15</strain>
    </source>
</reference>
<evidence type="ECO:0000313" key="13">
    <source>
        <dbReference type="Proteomes" id="UP000011715"/>
    </source>
</evidence>
<reference evidence="11" key="3">
    <citation type="submission" date="2011-03" db="EMBL/GenBank/DDBJ databases">
        <title>Annotation of Magnaporthe poae ATCC 64411.</title>
        <authorList>
            <person name="Ma L.-J."/>
            <person name="Dead R."/>
            <person name="Young S.K."/>
            <person name="Zeng Q."/>
            <person name="Gargeya S."/>
            <person name="Fitzgerald M."/>
            <person name="Haas B."/>
            <person name="Abouelleil A."/>
            <person name="Alvarado L."/>
            <person name="Arachchi H.M."/>
            <person name="Berlin A."/>
            <person name="Brown A."/>
            <person name="Chapman S.B."/>
            <person name="Chen Z."/>
            <person name="Dunbar C."/>
            <person name="Freedman E."/>
            <person name="Gearin G."/>
            <person name="Gellesch M."/>
            <person name="Goldberg J."/>
            <person name="Griggs A."/>
            <person name="Gujja S."/>
            <person name="Heiman D."/>
            <person name="Howarth C."/>
            <person name="Larson L."/>
            <person name="Lui A."/>
            <person name="MacDonald P.J.P."/>
            <person name="Mehta T."/>
            <person name="Montmayeur A."/>
            <person name="Murphy C."/>
            <person name="Neiman D."/>
            <person name="Pearson M."/>
            <person name="Priest M."/>
            <person name="Roberts A."/>
            <person name="Saif S."/>
            <person name="Shea T."/>
            <person name="Shenoy N."/>
            <person name="Sisk P."/>
            <person name="Stolte C."/>
            <person name="Sykes S."/>
            <person name="Yandava C."/>
            <person name="Wortman J."/>
            <person name="Nusbaum C."/>
            <person name="Birren B."/>
        </authorList>
    </citation>
    <scope>NUCLEOTIDE SEQUENCE</scope>
    <source>
        <strain evidence="11">ATCC 64411</strain>
    </source>
</reference>
<sequence>MSGGLGLGLQLPKSPAPRPTSSYSGFQLPSSSSSVDSDNNDDDDDSALPFPTALARKDFLAPDFDPAVYLSSLFPSDADTTSAHRHQTLEDLRSDLRDRSAAISTELLELVNSNYTSFLSLGDELKGGEDKVEDVRVALLGFRRAVEDIKEQVRRRRADVSDACAELTEVRAAIERGRRMLELDERVAALEARLAVDSLPKNTADDIFNVDDSDEDDEAEGGSDEPAEAERTFVGSSFAKLLSLATEYRVIEQLAGSIGVEVPFVIKMGDRIAKCRNTLLLDLNTATKEAKNAGARGHSRMLKYLSIYPLLEAEENAIAVLKNK</sequence>
<reference evidence="12" key="5">
    <citation type="submission" date="2015-06" db="UniProtKB">
        <authorList>
            <consortium name="EnsemblFungi"/>
        </authorList>
    </citation>
    <scope>IDENTIFICATION</scope>
    <source>
        <strain evidence="12">ATCC 64411</strain>
    </source>
</reference>
<keyword evidence="7" id="KW-0472">Membrane</keyword>
<feature type="compositionally biased region" description="Acidic residues" evidence="9">
    <location>
        <begin position="208"/>
        <end position="227"/>
    </location>
</feature>
<organism evidence="12 13">
    <name type="scientific">Magnaporthiopsis poae (strain ATCC 64411 / 73-15)</name>
    <name type="common">Kentucky bluegrass fungus</name>
    <name type="synonym">Magnaporthe poae</name>
    <dbReference type="NCBI Taxonomy" id="644358"/>
    <lineage>
        <taxon>Eukaryota</taxon>
        <taxon>Fungi</taxon>
        <taxon>Dikarya</taxon>
        <taxon>Ascomycota</taxon>
        <taxon>Pezizomycotina</taxon>
        <taxon>Sordariomycetes</taxon>
        <taxon>Sordariomycetidae</taxon>
        <taxon>Magnaporthales</taxon>
        <taxon>Magnaporthaceae</taxon>
        <taxon>Magnaporthiopsis</taxon>
    </lineage>
</organism>
<evidence type="ECO:0000256" key="9">
    <source>
        <dbReference type="SAM" id="MobiDB-lite"/>
    </source>
</evidence>
<dbReference type="GO" id="GO:0007030">
    <property type="term" value="P:Golgi organization"/>
    <property type="evidence" value="ECO:0007669"/>
    <property type="project" value="InterPro"/>
</dbReference>
<dbReference type="EMBL" id="GL876967">
    <property type="protein sequence ID" value="KLU83880.1"/>
    <property type="molecule type" value="Genomic_DNA"/>
</dbReference>
<feature type="region of interest" description="Disordered" evidence="9">
    <location>
        <begin position="205"/>
        <end position="229"/>
    </location>
</feature>
<dbReference type="PANTHER" id="PTHR12961">
    <property type="entry name" value="CONSERVED OLIGOMERIC GOLGI COMPLEX COMPONENT 2"/>
    <property type="match status" value="1"/>
</dbReference>
<reference evidence="11" key="2">
    <citation type="submission" date="2010-05" db="EMBL/GenBank/DDBJ databases">
        <title>The Genome Sequence of Magnaporthe poae strain ATCC 64411.</title>
        <authorList>
            <consortium name="The Broad Institute Genome Sequencing Platform"/>
            <consortium name="Broad Institute Genome Sequencing Center for Infectious Disease"/>
            <person name="Ma L.-J."/>
            <person name="Dead R."/>
            <person name="Young S."/>
            <person name="Zeng Q."/>
            <person name="Koehrsen M."/>
            <person name="Alvarado L."/>
            <person name="Berlin A."/>
            <person name="Chapman S.B."/>
            <person name="Chen Z."/>
            <person name="Freedman E."/>
            <person name="Gellesch M."/>
            <person name="Goldberg J."/>
            <person name="Griggs A."/>
            <person name="Gujja S."/>
            <person name="Heilman E.R."/>
            <person name="Heiman D."/>
            <person name="Hepburn T."/>
            <person name="Howarth C."/>
            <person name="Jen D."/>
            <person name="Larson L."/>
            <person name="Mehta T."/>
            <person name="Neiman D."/>
            <person name="Pearson M."/>
            <person name="Roberts A."/>
            <person name="Saif S."/>
            <person name="Shea T."/>
            <person name="Shenoy N."/>
            <person name="Sisk P."/>
            <person name="Stolte C."/>
            <person name="Sykes S."/>
            <person name="Walk T."/>
            <person name="White J."/>
            <person name="Yandava C."/>
            <person name="Haas B."/>
            <person name="Nusbaum C."/>
            <person name="Birren B."/>
        </authorList>
    </citation>
    <scope>NUCLEOTIDE SEQUENCE</scope>
    <source>
        <strain evidence="11">ATCC 64411</strain>
    </source>
</reference>
<feature type="compositionally biased region" description="Polar residues" evidence="9">
    <location>
        <begin position="19"/>
        <end position="29"/>
    </location>
</feature>
<dbReference type="EnsemblFungi" id="MAPG_02929T0">
    <property type="protein sequence ID" value="MAPG_02929T0"/>
    <property type="gene ID" value="MAPG_02929"/>
</dbReference>
<protein>
    <recommendedName>
        <fullName evidence="3">Conserved oligomeric Golgi complex subunit 2</fullName>
    </recommendedName>
    <alternativeName>
        <fullName evidence="8">Component of oligomeric Golgi complex 2</fullName>
    </alternativeName>
</protein>
<evidence type="ECO:0000256" key="6">
    <source>
        <dbReference type="ARBA" id="ARBA00023034"/>
    </source>
</evidence>
<proteinExistence type="inferred from homology"/>
<evidence type="ECO:0000313" key="11">
    <source>
        <dbReference type="EMBL" id="KLU83880.1"/>
    </source>
</evidence>
<evidence type="ECO:0000256" key="8">
    <source>
        <dbReference type="ARBA" id="ARBA00031344"/>
    </source>
</evidence>
<evidence type="ECO:0000256" key="1">
    <source>
        <dbReference type="ARBA" id="ARBA00004395"/>
    </source>
</evidence>
<gene>
    <name evidence="11" type="ORF">MAPG_02929</name>
</gene>
<dbReference type="InterPro" id="IPR024602">
    <property type="entry name" value="COG_su2_N"/>
</dbReference>
<dbReference type="GO" id="GO:0017119">
    <property type="term" value="C:Golgi transport complex"/>
    <property type="evidence" value="ECO:0007669"/>
    <property type="project" value="TreeGrafter"/>
</dbReference>
<feature type="domain" description="Conserved oligomeric Golgi complex subunit 2 N-terminal" evidence="10">
    <location>
        <begin position="54"/>
        <end position="136"/>
    </location>
</feature>
<dbReference type="VEuPathDB" id="FungiDB:MAPG_02929"/>
<comment type="subcellular location">
    <subcellularLocation>
        <location evidence="1">Golgi apparatus membrane</location>
        <topology evidence="1">Peripheral membrane protein</topology>
    </subcellularLocation>
</comment>
<keyword evidence="6" id="KW-0333">Golgi apparatus</keyword>
<feature type="region of interest" description="Disordered" evidence="9">
    <location>
        <begin position="1"/>
        <end position="48"/>
    </location>
</feature>
<keyword evidence="5" id="KW-0653">Protein transport</keyword>
<dbReference type="eggNOG" id="ENOG502SCC7">
    <property type="taxonomic scope" value="Eukaryota"/>
</dbReference>
<dbReference type="Pfam" id="PF06148">
    <property type="entry name" value="COG2_N"/>
    <property type="match status" value="1"/>
</dbReference>
<name>A0A0C4DSP4_MAGP6</name>
<dbReference type="OrthoDB" id="332281at2759"/>
<keyword evidence="4" id="KW-0813">Transport</keyword>
<evidence type="ECO:0000256" key="4">
    <source>
        <dbReference type="ARBA" id="ARBA00022448"/>
    </source>
</evidence>
<evidence type="ECO:0000313" key="12">
    <source>
        <dbReference type="EnsemblFungi" id="MAPG_02929T0"/>
    </source>
</evidence>
<dbReference type="OMA" id="YKLMGED"/>
<evidence type="ECO:0000259" key="10">
    <source>
        <dbReference type="Pfam" id="PF06148"/>
    </source>
</evidence>
<evidence type="ECO:0000256" key="2">
    <source>
        <dbReference type="ARBA" id="ARBA00007603"/>
    </source>
</evidence>
<accession>A0A0C4DSP4</accession>
<reference evidence="12" key="4">
    <citation type="journal article" date="2015" name="G3 (Bethesda)">
        <title>Genome sequences of three phytopathogenic species of the Magnaporthaceae family of fungi.</title>
        <authorList>
            <person name="Okagaki L.H."/>
            <person name="Nunes C.C."/>
            <person name="Sailsbery J."/>
            <person name="Clay B."/>
            <person name="Brown D."/>
            <person name="John T."/>
            <person name="Oh Y."/>
            <person name="Young N."/>
            <person name="Fitzgerald M."/>
            <person name="Haas B.J."/>
            <person name="Zeng Q."/>
            <person name="Young S."/>
            <person name="Adiconis X."/>
            <person name="Fan L."/>
            <person name="Levin J.Z."/>
            <person name="Mitchell T.K."/>
            <person name="Okubara P.A."/>
            <person name="Farman M.L."/>
            <person name="Kohn L.M."/>
            <person name="Birren B."/>
            <person name="Ma L.-J."/>
            <person name="Dean R.A."/>
        </authorList>
    </citation>
    <scope>NUCLEOTIDE SEQUENCE</scope>
    <source>
        <strain evidence="12">ATCC 64411 / 73-15</strain>
    </source>
</reference>
<dbReference type="GO" id="GO:0000139">
    <property type="term" value="C:Golgi membrane"/>
    <property type="evidence" value="ECO:0007669"/>
    <property type="project" value="UniProtKB-SubCell"/>
</dbReference>
<dbReference type="EMBL" id="ADBL01000709">
    <property type="status" value="NOT_ANNOTATED_CDS"/>
    <property type="molecule type" value="Genomic_DNA"/>
</dbReference>
<dbReference type="STRING" id="644358.A0A0C4DSP4"/>
<dbReference type="PANTHER" id="PTHR12961:SF0">
    <property type="entry name" value="CONSERVED OLIGOMERIC GOLGI COMPLEX SUBUNIT 2"/>
    <property type="match status" value="1"/>
</dbReference>